<evidence type="ECO:0000313" key="1">
    <source>
        <dbReference type="EMBL" id="MBD3907077.1"/>
    </source>
</evidence>
<sequence>MHNYTATTQNPYQYKYQGQELQETGQYDYGARFYMPDIGRWGVVDPMAEVMRRYSPYNYAFDNPVNFIDPDGNAPYNPKDFYGSNSAFNDDFDPNTTIYGNGSFGGYKYYEMGFMYDGAGGNGAGSTYRGQEAYNVLQSFLNPASGNSLSPWMQNYLGISPALAGIYAHRAMSTFFNTPTNGLQKNWFSEKTQSIWKWDLKLRPDLHYMNNGVNSVWELKPMSHFMESSLSLKGQYQAQGYADALTMLKHENFFVGSSRGAPIPPINGRILTDISGYKFSYNVPIGTDGMIYYNCLNCESPERQRQPVVDMKTVENAATSIGAAYLIYKIAVGLATWECGGCGILVTP</sequence>
<reference evidence="2" key="1">
    <citation type="submission" date="2023-07" db="EMBL/GenBank/DDBJ databases">
        <title>Description of novel Chryseobacterium sp. strain C-2.</title>
        <authorList>
            <person name="Saticioglu I.B."/>
        </authorList>
    </citation>
    <scope>NUCLEOTIDE SEQUENCE [LARGE SCALE GENOMIC DNA]</scope>
    <source>
        <strain evidence="2">C-2</strain>
    </source>
</reference>
<dbReference type="Gene3D" id="2.180.10.10">
    <property type="entry name" value="RHS repeat-associated core"/>
    <property type="match status" value="1"/>
</dbReference>
<keyword evidence="2" id="KW-1185">Reference proteome</keyword>
<accession>A0ABR8M914</accession>
<protein>
    <submittedName>
        <fullName evidence="1">RHS repeat-associated core domain-containing protein</fullName>
    </submittedName>
</protein>
<evidence type="ECO:0000313" key="2">
    <source>
        <dbReference type="Proteomes" id="UP000603715"/>
    </source>
</evidence>
<dbReference type="InterPro" id="IPR050708">
    <property type="entry name" value="T6SS_VgrG/RHS"/>
</dbReference>
<dbReference type="PANTHER" id="PTHR32305">
    <property type="match status" value="1"/>
</dbReference>
<dbReference type="EMBL" id="JACXXP010000051">
    <property type="protein sequence ID" value="MBD3907077.1"/>
    <property type="molecule type" value="Genomic_DNA"/>
</dbReference>
<organism evidence="1 2">
    <name type="scientific">Chryseobacterium muglaense</name>
    <dbReference type="NCBI Taxonomy" id="2893752"/>
    <lineage>
        <taxon>Bacteria</taxon>
        <taxon>Pseudomonadati</taxon>
        <taxon>Bacteroidota</taxon>
        <taxon>Flavobacteriia</taxon>
        <taxon>Flavobacteriales</taxon>
        <taxon>Weeksellaceae</taxon>
        <taxon>Chryseobacterium group</taxon>
        <taxon>Chryseobacterium</taxon>
    </lineage>
</organism>
<name>A0ABR8M914_9FLAO</name>
<comment type="caution">
    <text evidence="1">The sequence shown here is derived from an EMBL/GenBank/DDBJ whole genome shotgun (WGS) entry which is preliminary data.</text>
</comment>
<dbReference type="InterPro" id="IPR022385">
    <property type="entry name" value="Rhs_assc_core"/>
</dbReference>
<dbReference type="PANTHER" id="PTHR32305:SF15">
    <property type="entry name" value="PROTEIN RHSA-RELATED"/>
    <property type="match status" value="1"/>
</dbReference>
<proteinExistence type="predicted"/>
<dbReference type="NCBIfam" id="TIGR03696">
    <property type="entry name" value="Rhs_assc_core"/>
    <property type="match status" value="1"/>
</dbReference>
<dbReference type="Proteomes" id="UP000603715">
    <property type="component" value="Unassembled WGS sequence"/>
</dbReference>
<gene>
    <name evidence="1" type="ORF">IEW27_21105</name>
</gene>